<organism evidence="4 5">
    <name type="scientific">Paenibacillus whitsoniae</name>
    <dbReference type="NCBI Taxonomy" id="2496558"/>
    <lineage>
        <taxon>Bacteria</taxon>
        <taxon>Bacillati</taxon>
        <taxon>Bacillota</taxon>
        <taxon>Bacilli</taxon>
        <taxon>Bacillales</taxon>
        <taxon>Paenibacillaceae</taxon>
        <taxon>Paenibacillus</taxon>
    </lineage>
</organism>
<dbReference type="EMBL" id="RXHU01000024">
    <property type="protein sequence ID" value="RTE09930.1"/>
    <property type="molecule type" value="Genomic_DNA"/>
</dbReference>
<evidence type="ECO:0000256" key="2">
    <source>
        <dbReference type="PROSITE-ProRule" id="PRU00335"/>
    </source>
</evidence>
<feature type="domain" description="HTH tetR-type" evidence="3">
    <location>
        <begin position="6"/>
        <end position="66"/>
    </location>
</feature>
<dbReference type="InterPro" id="IPR009057">
    <property type="entry name" value="Homeodomain-like_sf"/>
</dbReference>
<dbReference type="PRINTS" id="PR00455">
    <property type="entry name" value="HTHTETR"/>
</dbReference>
<dbReference type="PROSITE" id="PS50977">
    <property type="entry name" value="HTH_TETR_2"/>
    <property type="match status" value="1"/>
</dbReference>
<dbReference type="AlphaFoldDB" id="A0A430JFZ0"/>
<evidence type="ECO:0000313" key="4">
    <source>
        <dbReference type="EMBL" id="RTE09930.1"/>
    </source>
</evidence>
<keyword evidence="1 2" id="KW-0238">DNA-binding</keyword>
<dbReference type="Gene3D" id="1.10.357.10">
    <property type="entry name" value="Tetracycline Repressor, domain 2"/>
    <property type="match status" value="1"/>
</dbReference>
<dbReference type="InterPro" id="IPR050624">
    <property type="entry name" value="HTH-type_Tx_Regulator"/>
</dbReference>
<dbReference type="RefSeq" id="WP_126140976.1">
    <property type="nucleotide sequence ID" value="NZ_RXHU01000024.1"/>
</dbReference>
<proteinExistence type="predicted"/>
<comment type="caution">
    <text evidence="4">The sequence shown here is derived from an EMBL/GenBank/DDBJ whole genome shotgun (WGS) entry which is preliminary data.</text>
</comment>
<dbReference type="InterPro" id="IPR001647">
    <property type="entry name" value="HTH_TetR"/>
</dbReference>
<dbReference type="Pfam" id="PF00440">
    <property type="entry name" value="TetR_N"/>
    <property type="match status" value="1"/>
</dbReference>
<dbReference type="OrthoDB" id="494991at2"/>
<dbReference type="PANTHER" id="PTHR43479">
    <property type="entry name" value="ACREF/ENVCD OPERON REPRESSOR-RELATED"/>
    <property type="match status" value="1"/>
</dbReference>
<reference evidence="4 5" key="1">
    <citation type="submission" date="2018-12" db="EMBL/GenBank/DDBJ databases">
        <title>Bacillus ochoae sp. nov., Paenibacillus whitsoniae sp. nov., Paenibacillus spiritus sp. nov. Isolated from the Mars Exploration Rover during spacecraft assembly.</title>
        <authorList>
            <person name="Seuylemezian A."/>
            <person name="Vaishampayan P."/>
        </authorList>
    </citation>
    <scope>NUCLEOTIDE SEQUENCE [LARGE SCALE GENOMIC DNA]</scope>
    <source>
        <strain evidence="4 5">MER 54</strain>
    </source>
</reference>
<keyword evidence="5" id="KW-1185">Reference proteome</keyword>
<dbReference type="PANTHER" id="PTHR43479:SF11">
    <property type="entry name" value="ACREF_ENVCD OPERON REPRESSOR-RELATED"/>
    <property type="match status" value="1"/>
</dbReference>
<feature type="DNA-binding region" description="H-T-H motif" evidence="2">
    <location>
        <begin position="29"/>
        <end position="48"/>
    </location>
</feature>
<evidence type="ECO:0000259" key="3">
    <source>
        <dbReference type="PROSITE" id="PS50977"/>
    </source>
</evidence>
<accession>A0A430JFZ0</accession>
<dbReference type="GO" id="GO:0003677">
    <property type="term" value="F:DNA binding"/>
    <property type="evidence" value="ECO:0007669"/>
    <property type="project" value="UniProtKB-UniRule"/>
</dbReference>
<protein>
    <submittedName>
        <fullName evidence="4">TetR/AcrR family transcriptional regulator</fullName>
    </submittedName>
</protein>
<name>A0A430JFZ0_9BACL</name>
<evidence type="ECO:0000313" key="5">
    <source>
        <dbReference type="Proteomes" id="UP000276128"/>
    </source>
</evidence>
<evidence type="ECO:0000256" key="1">
    <source>
        <dbReference type="ARBA" id="ARBA00023125"/>
    </source>
</evidence>
<gene>
    <name evidence="4" type="ORF">EJQ19_09515</name>
</gene>
<dbReference type="SUPFAM" id="SSF46689">
    <property type="entry name" value="Homeodomain-like"/>
    <property type="match status" value="1"/>
</dbReference>
<sequence length="207" mass="23398">MQILKDEVKRSICTAALAEFKQHGFLKASMRQIAEAAGMTPGNIYRYFKSKEDLFGELLQPVYEELTMAMGTIKQEIDGSLCVEVKDHLSFLRQIDATLIRLFRESSTELNILLNLSEGSEYRAVKGDLVTLVNQIMLDVYGTMSEVPGMLSPREQASARMVASTIMESICLILRENEDGDMIKMLVDELLFMYSVGIGEKMRLRHT</sequence>
<dbReference type="Proteomes" id="UP000276128">
    <property type="component" value="Unassembled WGS sequence"/>
</dbReference>